<evidence type="ECO:0000313" key="2">
    <source>
        <dbReference type="EMBL" id="KAG5448882.1"/>
    </source>
</evidence>
<feature type="compositionally biased region" description="Polar residues" evidence="1">
    <location>
        <begin position="118"/>
        <end position="131"/>
    </location>
</feature>
<organism evidence="2 3">
    <name type="scientific">Clonorchis sinensis</name>
    <name type="common">Chinese liver fluke</name>
    <dbReference type="NCBI Taxonomy" id="79923"/>
    <lineage>
        <taxon>Eukaryota</taxon>
        <taxon>Metazoa</taxon>
        <taxon>Spiralia</taxon>
        <taxon>Lophotrochozoa</taxon>
        <taxon>Platyhelminthes</taxon>
        <taxon>Trematoda</taxon>
        <taxon>Digenea</taxon>
        <taxon>Opisthorchiida</taxon>
        <taxon>Opisthorchiata</taxon>
        <taxon>Opisthorchiidae</taxon>
        <taxon>Clonorchis</taxon>
    </lineage>
</organism>
<feature type="compositionally biased region" description="Polar residues" evidence="1">
    <location>
        <begin position="85"/>
        <end position="98"/>
    </location>
</feature>
<keyword evidence="3" id="KW-1185">Reference proteome</keyword>
<dbReference type="Proteomes" id="UP000286415">
    <property type="component" value="Unassembled WGS sequence"/>
</dbReference>
<dbReference type="EMBL" id="NIRI02000042">
    <property type="protein sequence ID" value="KAG5448882.1"/>
    <property type="molecule type" value="Genomic_DNA"/>
</dbReference>
<proteinExistence type="predicted"/>
<reference evidence="2 3" key="1">
    <citation type="journal article" date="2018" name="Biotechnol. Adv.">
        <title>Improved genomic resources and new bioinformatic workflow for the carcinogenic parasite Clonorchis sinensis: Biotechnological implications.</title>
        <authorList>
            <person name="Wang D."/>
            <person name="Korhonen P.K."/>
            <person name="Gasser R.B."/>
            <person name="Young N.D."/>
        </authorList>
    </citation>
    <scope>NUCLEOTIDE SEQUENCE [LARGE SCALE GENOMIC DNA]</scope>
    <source>
        <strain evidence="2">Cs-k2</strain>
    </source>
</reference>
<dbReference type="OrthoDB" id="6280324at2759"/>
<comment type="caution">
    <text evidence="2">The sequence shown here is derived from an EMBL/GenBank/DDBJ whole genome shotgun (WGS) entry which is preliminary data.</text>
</comment>
<dbReference type="InParanoid" id="A0A3R7CKK7"/>
<evidence type="ECO:0000256" key="1">
    <source>
        <dbReference type="SAM" id="MobiDB-lite"/>
    </source>
</evidence>
<feature type="compositionally biased region" description="Polar residues" evidence="1">
    <location>
        <begin position="11"/>
        <end position="22"/>
    </location>
</feature>
<accession>A0A3R7CKK7</accession>
<feature type="region of interest" description="Disordered" evidence="1">
    <location>
        <begin position="1"/>
        <end position="175"/>
    </location>
</feature>
<sequence length="175" mass="18355">MSGPPLGFGWATQQDFPASGQTPYGVPGQPYVAPGFNQPGTGWQPEGYGNPGTPYCPPPAGGIGFDLMTNNQPSAPPMSPGQPFTAPSQPDVVSNPTSEVEAARTVRIIPAPKGSSGPAKSSANALSNQSSEESDSHRTTSRYQEGLKNMADLMTDVDLTEDVMGSVKDRFDLNR</sequence>
<name>A0A3R7CKK7_CLOSI</name>
<dbReference type="AlphaFoldDB" id="A0A3R7CKK7"/>
<protein>
    <submittedName>
        <fullName evidence="2">Uncharacterized protein</fullName>
    </submittedName>
</protein>
<evidence type="ECO:0000313" key="3">
    <source>
        <dbReference type="Proteomes" id="UP000286415"/>
    </source>
</evidence>
<gene>
    <name evidence="2" type="ORF">CSKR_109585</name>
</gene>
<reference evidence="2 3" key="2">
    <citation type="journal article" date="2021" name="Genomics">
        <title>High-quality reference genome for Clonorchis sinensis.</title>
        <authorList>
            <person name="Young N.D."/>
            <person name="Stroehlein A.J."/>
            <person name="Kinkar L."/>
            <person name="Wang T."/>
            <person name="Sohn W.M."/>
            <person name="Chang B.C.H."/>
            <person name="Kaur P."/>
            <person name="Weisz D."/>
            <person name="Dudchenko O."/>
            <person name="Aiden E.L."/>
            <person name="Korhonen P.K."/>
            <person name="Gasser R.B."/>
        </authorList>
    </citation>
    <scope>NUCLEOTIDE SEQUENCE [LARGE SCALE GENOMIC DNA]</scope>
    <source>
        <strain evidence="2">Cs-k2</strain>
    </source>
</reference>